<organism evidence="1 2">
    <name type="scientific">Tanacetum coccineum</name>
    <dbReference type="NCBI Taxonomy" id="301880"/>
    <lineage>
        <taxon>Eukaryota</taxon>
        <taxon>Viridiplantae</taxon>
        <taxon>Streptophyta</taxon>
        <taxon>Embryophyta</taxon>
        <taxon>Tracheophyta</taxon>
        <taxon>Spermatophyta</taxon>
        <taxon>Magnoliopsida</taxon>
        <taxon>eudicotyledons</taxon>
        <taxon>Gunneridae</taxon>
        <taxon>Pentapetalae</taxon>
        <taxon>asterids</taxon>
        <taxon>campanulids</taxon>
        <taxon>Asterales</taxon>
        <taxon>Asteraceae</taxon>
        <taxon>Asteroideae</taxon>
        <taxon>Anthemideae</taxon>
        <taxon>Anthemidinae</taxon>
        <taxon>Tanacetum</taxon>
    </lineage>
</organism>
<dbReference type="Proteomes" id="UP001151760">
    <property type="component" value="Unassembled WGS sequence"/>
</dbReference>
<proteinExistence type="predicted"/>
<keyword evidence="2" id="KW-1185">Reference proteome</keyword>
<sequence>MITTSSKIEGRKPSGLIETVDIMDLIPCVRSVHYITQDLALLGVKIVTMCPPWHCWQLSGSSGALNGLGNGGEFPPCRAFPYREVWVGCIHEKLAQDFWTVLKYGYNRLPGAPRVPVLPVTPSLIIA</sequence>
<name>A0ABQ5J8T5_9ASTR</name>
<accession>A0ABQ5J8T5</accession>
<protein>
    <submittedName>
        <fullName evidence="1">Uncharacterized protein</fullName>
    </submittedName>
</protein>
<gene>
    <name evidence="1" type="ORF">Tco_1124004</name>
</gene>
<evidence type="ECO:0000313" key="2">
    <source>
        <dbReference type="Proteomes" id="UP001151760"/>
    </source>
</evidence>
<evidence type="ECO:0000313" key="1">
    <source>
        <dbReference type="EMBL" id="GJU07574.1"/>
    </source>
</evidence>
<comment type="caution">
    <text evidence="1">The sequence shown here is derived from an EMBL/GenBank/DDBJ whole genome shotgun (WGS) entry which is preliminary data.</text>
</comment>
<reference evidence="1" key="1">
    <citation type="journal article" date="2022" name="Int. J. Mol. Sci.">
        <title>Draft Genome of Tanacetum Coccineum: Genomic Comparison of Closely Related Tanacetum-Family Plants.</title>
        <authorList>
            <person name="Yamashiro T."/>
            <person name="Shiraishi A."/>
            <person name="Nakayama K."/>
            <person name="Satake H."/>
        </authorList>
    </citation>
    <scope>NUCLEOTIDE SEQUENCE</scope>
</reference>
<dbReference type="EMBL" id="BQNB010021553">
    <property type="protein sequence ID" value="GJU07574.1"/>
    <property type="molecule type" value="Genomic_DNA"/>
</dbReference>
<reference evidence="1" key="2">
    <citation type="submission" date="2022-01" db="EMBL/GenBank/DDBJ databases">
        <authorList>
            <person name="Yamashiro T."/>
            <person name="Shiraishi A."/>
            <person name="Satake H."/>
            <person name="Nakayama K."/>
        </authorList>
    </citation>
    <scope>NUCLEOTIDE SEQUENCE</scope>
</reference>